<dbReference type="InterPro" id="IPR009078">
    <property type="entry name" value="Ferritin-like_SF"/>
</dbReference>
<keyword evidence="5" id="KW-1185">Reference proteome</keyword>
<dbReference type="InterPro" id="IPR008331">
    <property type="entry name" value="Ferritin_DPS_dom"/>
</dbReference>
<comment type="similarity">
    <text evidence="1 2">Belongs to the Dps family.</text>
</comment>
<dbReference type="OrthoDB" id="9797023at2"/>
<dbReference type="PRINTS" id="PR01346">
    <property type="entry name" value="HELNAPAPROT"/>
</dbReference>
<comment type="caution">
    <text evidence="4">The sequence shown here is derived from an EMBL/GenBank/DDBJ whole genome shotgun (WGS) entry which is preliminary data.</text>
</comment>
<dbReference type="PROSITE" id="PS00819">
    <property type="entry name" value="DPS_2"/>
    <property type="match status" value="1"/>
</dbReference>
<dbReference type="AlphaFoldDB" id="A0A255ZUU2"/>
<dbReference type="SUPFAM" id="SSF47240">
    <property type="entry name" value="Ferritin-like"/>
    <property type="match status" value="1"/>
</dbReference>
<proteinExistence type="inferred from homology"/>
<organism evidence="4 5">
    <name type="scientific">Flavobacterium cyanobacteriorum</name>
    <dbReference type="NCBI Taxonomy" id="2022802"/>
    <lineage>
        <taxon>Bacteria</taxon>
        <taxon>Pseudomonadati</taxon>
        <taxon>Bacteroidota</taxon>
        <taxon>Flavobacteriia</taxon>
        <taxon>Flavobacteriales</taxon>
        <taxon>Flavobacteriaceae</taxon>
        <taxon>Flavobacterium</taxon>
    </lineage>
</organism>
<evidence type="ECO:0000313" key="5">
    <source>
        <dbReference type="Proteomes" id="UP000216605"/>
    </source>
</evidence>
<name>A0A255ZUU2_9FLAO</name>
<dbReference type="GO" id="GO:0016722">
    <property type="term" value="F:oxidoreductase activity, acting on metal ions"/>
    <property type="evidence" value="ECO:0007669"/>
    <property type="project" value="InterPro"/>
</dbReference>
<accession>A0A255ZUU2</accession>
<evidence type="ECO:0000259" key="3">
    <source>
        <dbReference type="Pfam" id="PF00210"/>
    </source>
</evidence>
<dbReference type="InterPro" id="IPR002177">
    <property type="entry name" value="DPS_DNA-bd"/>
</dbReference>
<protein>
    <submittedName>
        <fullName evidence="4">DNA starvation/stationary phase protection protein</fullName>
    </submittedName>
</protein>
<evidence type="ECO:0000256" key="2">
    <source>
        <dbReference type="RuleBase" id="RU003875"/>
    </source>
</evidence>
<dbReference type="Proteomes" id="UP000216605">
    <property type="component" value="Unassembled WGS sequence"/>
</dbReference>
<dbReference type="PANTHER" id="PTHR42932">
    <property type="entry name" value="GENERAL STRESS PROTEIN 20U"/>
    <property type="match status" value="1"/>
</dbReference>
<dbReference type="InterPro" id="IPR023188">
    <property type="entry name" value="DPS_DNA-bd_CS"/>
</dbReference>
<dbReference type="Pfam" id="PF00210">
    <property type="entry name" value="Ferritin"/>
    <property type="match status" value="1"/>
</dbReference>
<sequence>MKTKEENKATNILGLPVKETEVIAAELNILLSNFQVYYQNLRGLHWNIRGKRFFDLHVKFEELYNDAQEKIDLVAERILTLGFTPLHTFDDYIKNNKIDVGRNITKDTEAVHLIISSLSSLLKIERVILDESGNIGDEGTNSMMSDFITEQEKTIWMMKAWSEEEI</sequence>
<reference evidence="4 5" key="1">
    <citation type="submission" date="2017-07" db="EMBL/GenBank/DDBJ databases">
        <title>Flavobacterium cyanobacteriorum sp. nov., isolated from cyanobacterial aggregates in a eutrophic lake.</title>
        <authorList>
            <person name="Cai H."/>
        </authorList>
    </citation>
    <scope>NUCLEOTIDE SEQUENCE [LARGE SCALE GENOMIC DNA]</scope>
    <source>
        <strain evidence="4 5">TH021</strain>
    </source>
</reference>
<feature type="domain" description="Ferritin/DPS" evidence="3">
    <location>
        <begin position="25"/>
        <end position="161"/>
    </location>
</feature>
<dbReference type="PIRSF" id="PIRSF005900">
    <property type="entry name" value="Dps"/>
    <property type="match status" value="1"/>
</dbReference>
<gene>
    <name evidence="4" type="ORF">CHU92_02095</name>
</gene>
<dbReference type="PROSITE" id="PS00818">
    <property type="entry name" value="DPS_1"/>
    <property type="match status" value="1"/>
</dbReference>
<dbReference type="InterPro" id="IPR012347">
    <property type="entry name" value="Ferritin-like"/>
</dbReference>
<dbReference type="CDD" id="cd01043">
    <property type="entry name" value="DPS"/>
    <property type="match status" value="1"/>
</dbReference>
<dbReference type="PANTHER" id="PTHR42932:SF1">
    <property type="entry name" value="GENERAL STRESS PROTEIN 20U"/>
    <property type="match status" value="1"/>
</dbReference>
<dbReference type="EMBL" id="NOXV01000143">
    <property type="protein sequence ID" value="OYQ45297.1"/>
    <property type="molecule type" value="Genomic_DNA"/>
</dbReference>
<dbReference type="GO" id="GO:0008199">
    <property type="term" value="F:ferric iron binding"/>
    <property type="evidence" value="ECO:0007669"/>
    <property type="project" value="InterPro"/>
</dbReference>
<dbReference type="RefSeq" id="WP_094412120.1">
    <property type="nucleotide sequence ID" value="NZ_NOXV01000143.1"/>
</dbReference>
<evidence type="ECO:0000256" key="1">
    <source>
        <dbReference type="ARBA" id="ARBA00009497"/>
    </source>
</evidence>
<evidence type="ECO:0000313" key="4">
    <source>
        <dbReference type="EMBL" id="OYQ45297.1"/>
    </source>
</evidence>
<dbReference type="Gene3D" id="1.20.1260.10">
    <property type="match status" value="1"/>
</dbReference>